<evidence type="ECO:0000256" key="1">
    <source>
        <dbReference type="ARBA" id="ARBA00007074"/>
    </source>
</evidence>
<keyword evidence="3" id="KW-0732">Signal</keyword>
<protein>
    <submittedName>
        <fullName evidence="7">C40 family peptidase</fullName>
    </submittedName>
</protein>
<dbReference type="Gene3D" id="3.90.1720.10">
    <property type="entry name" value="endopeptidase domain like (from Nostoc punctiforme)"/>
    <property type="match status" value="1"/>
</dbReference>
<evidence type="ECO:0000256" key="5">
    <source>
        <dbReference type="ARBA" id="ARBA00022807"/>
    </source>
</evidence>
<dbReference type="PROSITE" id="PS51257">
    <property type="entry name" value="PROKAR_LIPOPROTEIN"/>
    <property type="match status" value="1"/>
</dbReference>
<evidence type="ECO:0000313" key="8">
    <source>
        <dbReference type="Proteomes" id="UP001236663"/>
    </source>
</evidence>
<dbReference type="InterPro" id="IPR052062">
    <property type="entry name" value="Murein_DD/LD_carboxypeptidase"/>
</dbReference>
<comment type="similarity">
    <text evidence="1">Belongs to the peptidase C40 family.</text>
</comment>
<dbReference type="PANTHER" id="PTHR47360">
    <property type="entry name" value="MUREIN DD-ENDOPEPTIDASE MEPS/MUREIN LD-CARBOXYPEPTIDASE"/>
    <property type="match status" value="1"/>
</dbReference>
<evidence type="ECO:0000313" key="7">
    <source>
        <dbReference type="EMBL" id="MDN3687861.1"/>
    </source>
</evidence>
<dbReference type="PANTHER" id="PTHR47360:SF1">
    <property type="entry name" value="ENDOPEPTIDASE NLPC-RELATED"/>
    <property type="match status" value="1"/>
</dbReference>
<name>A0ABT8C6A5_9BACT</name>
<keyword evidence="2" id="KW-0645">Protease</keyword>
<gene>
    <name evidence="7" type="ORF">QWZ15_08470</name>
</gene>
<keyword evidence="4" id="KW-0378">Hydrolase</keyword>
<evidence type="ECO:0000256" key="2">
    <source>
        <dbReference type="ARBA" id="ARBA00022670"/>
    </source>
</evidence>
<accession>A0ABT8C6A5</accession>
<evidence type="ECO:0000256" key="4">
    <source>
        <dbReference type="ARBA" id="ARBA00022801"/>
    </source>
</evidence>
<proteinExistence type="inferred from homology"/>
<reference evidence="8" key="1">
    <citation type="journal article" date="2019" name="Int. J. Syst. Evol. Microbiol.">
        <title>The Global Catalogue of Microorganisms (GCM) 10K type strain sequencing project: providing services to taxonomists for standard genome sequencing and annotation.</title>
        <authorList>
            <consortium name="The Broad Institute Genomics Platform"/>
            <consortium name="The Broad Institute Genome Sequencing Center for Infectious Disease"/>
            <person name="Wu L."/>
            <person name="Ma J."/>
        </authorList>
    </citation>
    <scope>NUCLEOTIDE SEQUENCE [LARGE SCALE GENOMIC DNA]</scope>
    <source>
        <strain evidence="8">CECT 7706</strain>
    </source>
</reference>
<keyword evidence="5" id="KW-0788">Thiol protease</keyword>
<sequence>MQQQVNRSGWCFLVMGLFLFLFSACSSARKIRQQHIHQVVQTAKSFQGTPYRYGGISRTGMDCSALVYLSFRSVGLNLPRVSEDQSRMGKRVSRRKLKKGDVVFFATGRRRRKVTHAGIITEKRRGTTYFIHASTSLGVTEDNIQSGYWSKRWVRARRMF</sequence>
<dbReference type="InterPro" id="IPR000064">
    <property type="entry name" value="NLP_P60_dom"/>
</dbReference>
<dbReference type="RefSeq" id="WP_163384306.1">
    <property type="nucleotide sequence ID" value="NZ_JAUFQS010000007.1"/>
</dbReference>
<keyword evidence="8" id="KW-1185">Reference proteome</keyword>
<evidence type="ECO:0000259" key="6">
    <source>
        <dbReference type="PROSITE" id="PS51935"/>
    </source>
</evidence>
<comment type="caution">
    <text evidence="7">The sequence shown here is derived from an EMBL/GenBank/DDBJ whole genome shotgun (WGS) entry which is preliminary data.</text>
</comment>
<feature type="domain" description="NlpC/P60" evidence="6">
    <location>
        <begin position="33"/>
        <end position="160"/>
    </location>
</feature>
<dbReference type="PROSITE" id="PS51935">
    <property type="entry name" value="NLPC_P60"/>
    <property type="match status" value="1"/>
</dbReference>
<dbReference type="InterPro" id="IPR038765">
    <property type="entry name" value="Papain-like_cys_pep_sf"/>
</dbReference>
<dbReference type="SUPFAM" id="SSF54001">
    <property type="entry name" value="Cysteine proteinases"/>
    <property type="match status" value="1"/>
</dbReference>
<dbReference type="Proteomes" id="UP001236663">
    <property type="component" value="Unassembled WGS sequence"/>
</dbReference>
<evidence type="ECO:0000256" key="3">
    <source>
        <dbReference type="ARBA" id="ARBA00022729"/>
    </source>
</evidence>
<dbReference type="EMBL" id="JAUFQS010000007">
    <property type="protein sequence ID" value="MDN3687861.1"/>
    <property type="molecule type" value="Genomic_DNA"/>
</dbReference>
<dbReference type="Pfam" id="PF00877">
    <property type="entry name" value="NLPC_P60"/>
    <property type="match status" value="1"/>
</dbReference>
<organism evidence="7 8">
    <name type="scientific">Cyclobacterium jeungdonense</name>
    <dbReference type="NCBI Taxonomy" id="708087"/>
    <lineage>
        <taxon>Bacteria</taxon>
        <taxon>Pseudomonadati</taxon>
        <taxon>Bacteroidota</taxon>
        <taxon>Cytophagia</taxon>
        <taxon>Cytophagales</taxon>
        <taxon>Cyclobacteriaceae</taxon>
        <taxon>Cyclobacterium</taxon>
    </lineage>
</organism>